<keyword evidence="6 8" id="KW-1133">Transmembrane helix</keyword>
<keyword evidence="10" id="KW-1185">Reference proteome</keyword>
<dbReference type="InParanoid" id="K5VZV8"/>
<dbReference type="Gene3D" id="1.20.1250.20">
    <property type="entry name" value="MFS general substrate transporter like domains"/>
    <property type="match status" value="1"/>
</dbReference>
<dbReference type="GO" id="GO:0005774">
    <property type="term" value="C:vacuolar membrane"/>
    <property type="evidence" value="ECO:0007669"/>
    <property type="project" value="UniProtKB-SubCell"/>
</dbReference>
<dbReference type="InterPro" id="IPR003492">
    <property type="entry name" value="Battenin_disease_Cln3"/>
</dbReference>
<dbReference type="OrthoDB" id="5965864at2759"/>
<feature type="transmembrane region" description="Helical" evidence="8">
    <location>
        <begin position="108"/>
        <end position="126"/>
    </location>
</feature>
<dbReference type="GeneID" id="18919512"/>
<dbReference type="InterPro" id="IPR036259">
    <property type="entry name" value="MFS_trans_sf"/>
</dbReference>
<keyword evidence="7 8" id="KW-0472">Membrane</keyword>
<evidence type="ECO:0000256" key="4">
    <source>
        <dbReference type="ARBA" id="ARBA00022692"/>
    </source>
</evidence>
<dbReference type="KEGG" id="pco:PHACADRAFT_27854"/>
<dbReference type="EMBL" id="JH930471">
    <property type="protein sequence ID" value="EKM57123.1"/>
    <property type="molecule type" value="Genomic_DNA"/>
</dbReference>
<evidence type="ECO:0000256" key="1">
    <source>
        <dbReference type="ARBA" id="ARBA00004127"/>
    </source>
</evidence>
<organism evidence="9 10">
    <name type="scientific">Phanerochaete carnosa (strain HHB-10118-sp)</name>
    <name type="common">White-rot fungus</name>
    <name type="synonym">Peniophora carnosa</name>
    <dbReference type="NCBI Taxonomy" id="650164"/>
    <lineage>
        <taxon>Eukaryota</taxon>
        <taxon>Fungi</taxon>
        <taxon>Dikarya</taxon>
        <taxon>Basidiomycota</taxon>
        <taxon>Agaricomycotina</taxon>
        <taxon>Agaricomycetes</taxon>
        <taxon>Polyporales</taxon>
        <taxon>Phanerochaetaceae</taxon>
        <taxon>Phanerochaete</taxon>
    </lineage>
</organism>
<evidence type="ECO:0000256" key="6">
    <source>
        <dbReference type="ARBA" id="ARBA00022989"/>
    </source>
</evidence>
<feature type="transmembrane region" description="Helical" evidence="8">
    <location>
        <begin position="222"/>
        <end position="243"/>
    </location>
</feature>
<dbReference type="SUPFAM" id="SSF103473">
    <property type="entry name" value="MFS general substrate transporter"/>
    <property type="match status" value="1"/>
</dbReference>
<name>K5VZV8_PHACS</name>
<feature type="transmembrane region" description="Helical" evidence="8">
    <location>
        <begin position="70"/>
        <end position="96"/>
    </location>
</feature>
<dbReference type="STRING" id="650164.K5VZV8"/>
<proteinExistence type="inferred from homology"/>
<dbReference type="Pfam" id="PF02487">
    <property type="entry name" value="CLN3"/>
    <property type="match status" value="1"/>
</dbReference>
<dbReference type="GO" id="GO:0051453">
    <property type="term" value="P:regulation of intracellular pH"/>
    <property type="evidence" value="ECO:0007669"/>
    <property type="project" value="TreeGrafter"/>
</dbReference>
<evidence type="ECO:0000313" key="10">
    <source>
        <dbReference type="Proteomes" id="UP000008370"/>
    </source>
</evidence>
<keyword evidence="4 8" id="KW-0812">Transmembrane</keyword>
<keyword evidence="3" id="KW-0813">Transport</keyword>
<feature type="transmembrane region" description="Helical" evidence="8">
    <location>
        <begin position="138"/>
        <end position="155"/>
    </location>
</feature>
<dbReference type="PRINTS" id="PR01315">
    <property type="entry name" value="BATTENIN"/>
</dbReference>
<feature type="transmembrane region" description="Helical" evidence="8">
    <location>
        <begin position="196"/>
        <end position="216"/>
    </location>
</feature>
<comment type="similarity">
    <text evidence="2 8">Belongs to the battenin family.</text>
</comment>
<accession>K5VZV8</accession>
<evidence type="ECO:0000256" key="5">
    <source>
        <dbReference type="ARBA" id="ARBA00022970"/>
    </source>
</evidence>
<keyword evidence="8" id="KW-0926">Vacuole</keyword>
<evidence type="ECO:0000256" key="3">
    <source>
        <dbReference type="ARBA" id="ARBA00022448"/>
    </source>
</evidence>
<dbReference type="AlphaFoldDB" id="K5VZV8"/>
<evidence type="ECO:0000256" key="7">
    <source>
        <dbReference type="ARBA" id="ARBA00023136"/>
    </source>
</evidence>
<evidence type="ECO:0000256" key="8">
    <source>
        <dbReference type="RuleBase" id="RU361113"/>
    </source>
</evidence>
<sequence>MSKTFPYNNQTSPEAVELHALSPPASSARLRGNYPSVEDTLESNTIFEMNAPPLREIASDGSIPASARRLLFKLGCSFFIFGLINNVLYIVILSAALDLVPPSTPKGIIAFCNIFPALIAKVGWPYVLKGRIRYAKRLIGCCAISVCGMMVVALFDSLMMRLLGICFASFSSGLGELTFLQLSTRYLPPSVAGHSLGYFSAGTGAAGLVGASLWWFVRGFGVRTGVGISSILPLVIPLAYYLLLPRPEVFAELPVPPLDEEEDTALAAEYTPLPTDDEDTPIITKSAVALSIRDKWALVKPLLMKFMFPLSNDTAQSVYTSRVYQWRTVINNTDAWMRAGCGAYPSIPSTIPGPLLASEQDHSLYSRLLSSVAARISNDGLPLTVVHLAWFATIASSSAQPACIRSGSNTHDIGY</sequence>
<dbReference type="HOGENOM" id="CLU_662404_0_0_1"/>
<evidence type="ECO:0000256" key="2">
    <source>
        <dbReference type="ARBA" id="ARBA00007467"/>
    </source>
</evidence>
<dbReference type="PANTHER" id="PTHR10981">
    <property type="entry name" value="BATTENIN"/>
    <property type="match status" value="1"/>
</dbReference>
<reference evidence="9 10" key="1">
    <citation type="journal article" date="2012" name="BMC Genomics">
        <title>Comparative genomics of the white-rot fungi, Phanerochaete carnosa and P. chrysosporium, to elucidate the genetic basis of the distinct wood types they colonize.</title>
        <authorList>
            <person name="Suzuki H."/>
            <person name="MacDonald J."/>
            <person name="Syed K."/>
            <person name="Salamov A."/>
            <person name="Hori C."/>
            <person name="Aerts A."/>
            <person name="Henrissat B."/>
            <person name="Wiebenga A."/>
            <person name="vanKuyk P.A."/>
            <person name="Barry K."/>
            <person name="Lindquist E."/>
            <person name="LaButti K."/>
            <person name="Lapidus A."/>
            <person name="Lucas S."/>
            <person name="Coutinho P."/>
            <person name="Gong Y."/>
            <person name="Samejima M."/>
            <person name="Mahadevan R."/>
            <person name="Abou-Zaid M."/>
            <person name="de Vries R.P."/>
            <person name="Igarashi K."/>
            <person name="Yadav J.S."/>
            <person name="Grigoriev I.V."/>
            <person name="Master E.R."/>
        </authorList>
    </citation>
    <scope>NUCLEOTIDE SEQUENCE [LARGE SCALE GENOMIC DNA]</scope>
    <source>
        <strain evidence="9 10">HHB-10118-sp</strain>
    </source>
</reference>
<comment type="subcellular location">
    <subcellularLocation>
        <location evidence="1">Endomembrane system</location>
        <topology evidence="1">Multi-pass membrane protein</topology>
    </subcellularLocation>
    <subcellularLocation>
        <location evidence="8">Vacuole membrane</location>
        <topology evidence="8">Multi-pass membrane protein</topology>
    </subcellularLocation>
</comment>
<dbReference type="GO" id="GO:0012505">
    <property type="term" value="C:endomembrane system"/>
    <property type="evidence" value="ECO:0007669"/>
    <property type="project" value="UniProtKB-SubCell"/>
</dbReference>
<dbReference type="PANTHER" id="PTHR10981:SF0">
    <property type="entry name" value="BATTENIN"/>
    <property type="match status" value="1"/>
</dbReference>
<dbReference type="GO" id="GO:0006865">
    <property type="term" value="P:amino acid transport"/>
    <property type="evidence" value="ECO:0007669"/>
    <property type="project" value="UniProtKB-KW"/>
</dbReference>
<comment type="caution">
    <text evidence="8">Lacks conserved residue(s) required for the propagation of feature annotation.</text>
</comment>
<dbReference type="RefSeq" id="XP_007394059.1">
    <property type="nucleotide sequence ID" value="XM_007393997.1"/>
</dbReference>
<gene>
    <name evidence="9" type="ORF">PHACADRAFT_27854</name>
</gene>
<dbReference type="Proteomes" id="UP000008370">
    <property type="component" value="Unassembled WGS sequence"/>
</dbReference>
<dbReference type="FunCoup" id="K5VZV8">
    <property type="interactions" value="90"/>
</dbReference>
<protein>
    <recommendedName>
        <fullName evidence="8">Protein BTN</fullName>
    </recommendedName>
</protein>
<keyword evidence="5" id="KW-0029">Amino-acid transport</keyword>
<evidence type="ECO:0000313" key="9">
    <source>
        <dbReference type="EMBL" id="EKM57123.1"/>
    </source>
</evidence>